<dbReference type="EMBL" id="CAJHJG010005924">
    <property type="protein sequence ID" value="CAD6953629.1"/>
    <property type="molecule type" value="Genomic_DNA"/>
</dbReference>
<dbReference type="GO" id="GO:0005634">
    <property type="term" value="C:nucleus"/>
    <property type="evidence" value="ECO:0007669"/>
    <property type="project" value="UniProtKB-SubCell"/>
</dbReference>
<evidence type="ECO:0000313" key="11">
    <source>
        <dbReference type="EMBL" id="CAD6953629.1"/>
    </source>
</evidence>
<evidence type="ECO:0000256" key="4">
    <source>
        <dbReference type="ARBA" id="ARBA00023204"/>
    </source>
</evidence>
<dbReference type="Pfam" id="PF00633">
    <property type="entry name" value="HHH"/>
    <property type="match status" value="1"/>
</dbReference>
<keyword evidence="3 8" id="KW-0378">Hydrolase</keyword>
<keyword evidence="5 8" id="KW-0456">Lyase</keyword>
<reference evidence="12" key="2">
    <citation type="journal article" date="2019" name="IMA Fungus">
        <title>Genome sequencing and comparison of five Tilletia species to identify candidate genes for the detection of regulated species infecting wheat.</title>
        <authorList>
            <person name="Nguyen H.D.T."/>
            <person name="Sultana T."/>
            <person name="Kesanakurti P."/>
            <person name="Hambleton S."/>
        </authorList>
    </citation>
    <scope>NUCLEOTIDE SEQUENCE</scope>
    <source>
        <strain evidence="12">DAOMC 238032</strain>
    </source>
</reference>
<dbReference type="PROSITE" id="PS01155">
    <property type="entry name" value="ENDONUCLEASE_III_2"/>
    <property type="match status" value="1"/>
</dbReference>
<keyword evidence="6 8" id="KW-0326">Glycosidase</keyword>
<gene>
    <name evidence="8" type="primary">NTH1</name>
    <name evidence="12" type="ORF">A4X03_0g1598</name>
    <name evidence="11" type="ORF">JKIAZH3_G1126</name>
</gene>
<dbReference type="GO" id="GO:0005739">
    <property type="term" value="C:mitochondrion"/>
    <property type="evidence" value="ECO:0007669"/>
    <property type="project" value="UniProtKB-SubCell"/>
</dbReference>
<feature type="domain" description="HhH-GPD" evidence="10">
    <location>
        <begin position="216"/>
        <end position="369"/>
    </location>
</feature>
<comment type="caution">
    <text evidence="8">Lacks conserved residue(s) required for the propagation of feature annotation.</text>
</comment>
<dbReference type="Proteomes" id="UP000836402">
    <property type="component" value="Unassembled WGS sequence"/>
</dbReference>
<comment type="similarity">
    <text evidence="1 8">Belongs to the Nth/MutY family.</text>
</comment>
<sequence>MGPVKREASSSVSEGGGGSGGTKKRKLLFTPSAPKQESQGGDDLPAKEKEEEEEEEEEQVVPSSFGTQRYALRLRDRPARVATSSATDSTKATTTTSPKKSKSEEVVPSSPQKNKDSTNKSFFEISPRKTNKPIKRDLEAHEAHPAPARWQETYSLLLEQRRRIVAPVDTMGCEEAGDEGRRGDTWRKEEEEKAGGEDDEGRARRKRFTTLVSLMLSSQTKDPVTAAAVTNLQRQLPGGLSIDSLIAASDDEVSSAINKVGFWRRKTGYIKSAARILKADFNGDVPRDVDDICSLPGVGPKMAYLLLQSAWNINEGIGVDVHVHRISNRLGWHNPPTKEAEQTRLNLQSWLPKVLHTEINRVLVGFGQVVCLPVSPRCDLCILSPAKLCPSRRKVDPKSIESRVKVEFLPQDAEGNAIESFPHKFRYVVDYEDLGAGSSKVKKEEGGVLLAAKVEVEGPEGVGVLLADSTEASNVLTDAADGAAEVKGPSGSSSGSTLTKTESQADPLEW</sequence>
<dbReference type="GO" id="GO:0006289">
    <property type="term" value="P:nucleotide-excision repair"/>
    <property type="evidence" value="ECO:0007669"/>
    <property type="project" value="TreeGrafter"/>
</dbReference>
<dbReference type="PANTHER" id="PTHR43286:SF1">
    <property type="entry name" value="ENDONUCLEASE III-LIKE PROTEIN 1"/>
    <property type="match status" value="1"/>
</dbReference>
<organism evidence="12 13">
    <name type="scientific">Tilletia caries</name>
    <name type="common">wheat bunt fungus</name>
    <dbReference type="NCBI Taxonomy" id="13290"/>
    <lineage>
        <taxon>Eukaryota</taxon>
        <taxon>Fungi</taxon>
        <taxon>Dikarya</taxon>
        <taxon>Basidiomycota</taxon>
        <taxon>Ustilaginomycotina</taxon>
        <taxon>Exobasidiomycetes</taxon>
        <taxon>Tilletiales</taxon>
        <taxon>Tilletiaceae</taxon>
        <taxon>Tilletia</taxon>
    </lineage>
</organism>
<dbReference type="InterPro" id="IPR000445">
    <property type="entry name" value="HhH_motif"/>
</dbReference>
<dbReference type="Pfam" id="PF00730">
    <property type="entry name" value="HhH-GPD"/>
    <property type="match status" value="1"/>
</dbReference>
<feature type="region of interest" description="Disordered" evidence="9">
    <location>
        <begin position="1"/>
        <end position="131"/>
    </location>
</feature>
<dbReference type="SMART" id="SM00478">
    <property type="entry name" value="ENDO3c"/>
    <property type="match status" value="1"/>
</dbReference>
<keyword evidence="14" id="KW-1185">Reference proteome</keyword>
<comment type="function">
    <text evidence="8">Bifunctional DNA N-glycosylase with associated apurinic/apyrimidinic (AP) lyase function that catalyzes the first step in base excision repair (BER), the primary repair pathway for the repair of oxidative DNA damage. The DNA N-glycosylase activity releases the damaged DNA base from DNA by cleaving the N-glycosidic bond, leaving an AP site. The AP lyase activity cleaves the phosphodiester bond 3' to the AP site by a beta-elimination. Primarily recognizes and repairs oxidative base damage of pyrimidines.</text>
</comment>
<evidence type="ECO:0000313" key="14">
    <source>
        <dbReference type="Proteomes" id="UP000836402"/>
    </source>
</evidence>
<comment type="catalytic activity">
    <reaction evidence="7 8">
        <text>2'-deoxyribonucleotide-(2'-deoxyribose 5'-phosphate)-2'-deoxyribonucleotide-DNA = a 3'-end 2'-deoxyribonucleotide-(2,3-dehydro-2,3-deoxyribose 5'-phosphate)-DNA + a 5'-end 5'-phospho-2'-deoxyribonucleoside-DNA + H(+)</text>
        <dbReference type="Rhea" id="RHEA:66592"/>
        <dbReference type="Rhea" id="RHEA-COMP:13180"/>
        <dbReference type="Rhea" id="RHEA-COMP:16897"/>
        <dbReference type="Rhea" id="RHEA-COMP:17067"/>
        <dbReference type="ChEBI" id="CHEBI:15378"/>
        <dbReference type="ChEBI" id="CHEBI:136412"/>
        <dbReference type="ChEBI" id="CHEBI:157695"/>
        <dbReference type="ChEBI" id="CHEBI:167181"/>
        <dbReference type="EC" id="4.2.99.18"/>
    </reaction>
</comment>
<dbReference type="InterPro" id="IPR004036">
    <property type="entry name" value="Endonuclease-III-like_CS2"/>
</dbReference>
<dbReference type="GO" id="GO:0003677">
    <property type="term" value="F:DNA binding"/>
    <property type="evidence" value="ECO:0007669"/>
    <property type="project" value="UniProtKB-UniRule"/>
</dbReference>
<feature type="compositionally biased region" description="Basic and acidic residues" evidence="9">
    <location>
        <begin position="178"/>
        <end position="196"/>
    </location>
</feature>
<dbReference type="CDD" id="cd00056">
    <property type="entry name" value="ENDO3c"/>
    <property type="match status" value="1"/>
</dbReference>
<proteinExistence type="inferred from homology"/>
<evidence type="ECO:0000256" key="7">
    <source>
        <dbReference type="ARBA" id="ARBA00044632"/>
    </source>
</evidence>
<dbReference type="InterPro" id="IPR030841">
    <property type="entry name" value="NTH1"/>
</dbReference>
<evidence type="ECO:0000259" key="10">
    <source>
        <dbReference type="SMART" id="SM00478"/>
    </source>
</evidence>
<dbReference type="InterPro" id="IPR023170">
    <property type="entry name" value="HhH_base_excis_C"/>
</dbReference>
<feature type="region of interest" description="Disordered" evidence="9">
    <location>
        <begin position="476"/>
        <end position="510"/>
    </location>
</feature>
<comment type="caution">
    <text evidence="12">The sequence shown here is derived from an EMBL/GenBank/DDBJ whole genome shotgun (WGS) entry which is preliminary data.</text>
</comment>
<feature type="region of interest" description="Disordered" evidence="9">
    <location>
        <begin position="173"/>
        <end position="204"/>
    </location>
</feature>
<evidence type="ECO:0000256" key="1">
    <source>
        <dbReference type="ARBA" id="ARBA00008343"/>
    </source>
</evidence>
<dbReference type="GO" id="GO:0140078">
    <property type="term" value="F:class I DNA-(apurinic or apyrimidinic site) endonuclease activity"/>
    <property type="evidence" value="ECO:0007669"/>
    <property type="project" value="UniProtKB-EC"/>
</dbReference>
<name>A0A177UKQ6_9BASI</name>
<dbReference type="InterPro" id="IPR011257">
    <property type="entry name" value="DNA_glycosylase"/>
</dbReference>
<keyword evidence="8" id="KW-0539">Nucleus</keyword>
<keyword evidence="2 8" id="KW-0227">DNA damage</keyword>
<evidence type="ECO:0000313" key="13">
    <source>
        <dbReference type="Proteomes" id="UP000077671"/>
    </source>
</evidence>
<dbReference type="GO" id="GO:0000703">
    <property type="term" value="F:oxidized pyrimidine nucleobase lesion DNA N-glycosylase activity"/>
    <property type="evidence" value="ECO:0007669"/>
    <property type="project" value="UniProtKB-UniRule"/>
</dbReference>
<dbReference type="SUPFAM" id="SSF48150">
    <property type="entry name" value="DNA-glycosylase"/>
    <property type="match status" value="1"/>
</dbReference>
<evidence type="ECO:0000256" key="8">
    <source>
        <dbReference type="HAMAP-Rule" id="MF_03183"/>
    </source>
</evidence>
<comment type="subcellular location">
    <subcellularLocation>
        <location evidence="8">Nucleus</location>
    </subcellularLocation>
    <subcellularLocation>
        <location evidence="8">Mitochondrion</location>
    </subcellularLocation>
</comment>
<dbReference type="EC" id="3.2.2.-" evidence="8"/>
<dbReference type="FunFam" id="1.10.340.30:FF:000001">
    <property type="entry name" value="Endonuclease III"/>
    <property type="match status" value="1"/>
</dbReference>
<dbReference type="InterPro" id="IPR003265">
    <property type="entry name" value="HhH-GPD_domain"/>
</dbReference>
<keyword evidence="4 8" id="KW-0234">DNA repair</keyword>
<dbReference type="GO" id="GO:0006285">
    <property type="term" value="P:base-excision repair, AP site formation"/>
    <property type="evidence" value="ECO:0007669"/>
    <property type="project" value="UniProtKB-UniRule"/>
</dbReference>
<accession>A0A177UKQ6</accession>
<dbReference type="Proteomes" id="UP000077671">
    <property type="component" value="Unassembled WGS sequence"/>
</dbReference>
<protein>
    <recommendedName>
        <fullName evidence="8">Endonuclease III homolog</fullName>
        <ecNumber evidence="8">3.2.2.-</ecNumber>
        <ecNumber evidence="8">4.2.99.18</ecNumber>
    </recommendedName>
    <alternativeName>
        <fullName evidence="8">Bifunctional DNA N-glycosylase/DNA-(apurinic or apyrimidinic site) lyase</fullName>
        <shortName evidence="8">DNA glycosylase/AP lyase</shortName>
    </alternativeName>
</protein>
<dbReference type="Gene3D" id="1.10.340.30">
    <property type="entry name" value="Hypothetical protein, domain 2"/>
    <property type="match status" value="1"/>
</dbReference>
<feature type="compositionally biased region" description="Low complexity" evidence="9">
    <location>
        <begin position="81"/>
        <end position="98"/>
    </location>
</feature>
<evidence type="ECO:0000256" key="5">
    <source>
        <dbReference type="ARBA" id="ARBA00023239"/>
    </source>
</evidence>
<reference evidence="11" key="3">
    <citation type="submission" date="2020-10" db="EMBL/GenBank/DDBJ databases">
        <authorList>
            <person name="Sedaghatjoo S."/>
        </authorList>
    </citation>
    <scope>NUCLEOTIDE SEQUENCE</scope>
    <source>
        <strain evidence="11">AZH3</strain>
    </source>
</reference>
<reference evidence="12" key="1">
    <citation type="submission" date="2016-04" db="EMBL/GenBank/DDBJ databases">
        <authorList>
            <person name="Nguyen H.D."/>
            <person name="Kesanakurti P."/>
            <person name="Cullis J."/>
            <person name="Levesque C.A."/>
            <person name="Hambleton S."/>
        </authorList>
    </citation>
    <scope>NUCLEOTIDE SEQUENCE</scope>
    <source>
        <strain evidence="12">DAOMC 238032</strain>
    </source>
</reference>
<dbReference type="EMBL" id="LWDD02000133">
    <property type="protein sequence ID" value="KAE8263545.1"/>
    <property type="molecule type" value="Genomic_DNA"/>
</dbReference>
<evidence type="ECO:0000256" key="6">
    <source>
        <dbReference type="ARBA" id="ARBA00023295"/>
    </source>
</evidence>
<dbReference type="EC" id="4.2.99.18" evidence="8"/>
<evidence type="ECO:0000256" key="3">
    <source>
        <dbReference type="ARBA" id="ARBA00022801"/>
    </source>
</evidence>
<evidence type="ECO:0000256" key="9">
    <source>
        <dbReference type="SAM" id="MobiDB-lite"/>
    </source>
</evidence>
<dbReference type="HAMAP" id="MF_03183">
    <property type="entry name" value="Endonuclease_III_Nth"/>
    <property type="match status" value="1"/>
</dbReference>
<keyword evidence="8" id="KW-0496">Mitochondrion</keyword>
<evidence type="ECO:0000256" key="2">
    <source>
        <dbReference type="ARBA" id="ARBA00022763"/>
    </source>
</evidence>
<evidence type="ECO:0000313" key="12">
    <source>
        <dbReference type="EMBL" id="KAE8263545.1"/>
    </source>
</evidence>
<dbReference type="Gene3D" id="1.10.1670.10">
    <property type="entry name" value="Helix-hairpin-Helix base-excision DNA repair enzymes (C-terminal)"/>
    <property type="match status" value="1"/>
</dbReference>
<feature type="compositionally biased region" description="Acidic residues" evidence="9">
    <location>
        <begin position="50"/>
        <end position="59"/>
    </location>
</feature>
<dbReference type="AlphaFoldDB" id="A0A177UKQ6"/>
<dbReference type="PANTHER" id="PTHR43286">
    <property type="entry name" value="ENDONUCLEASE III-LIKE PROTEIN 1"/>
    <property type="match status" value="1"/>
</dbReference>